<protein>
    <submittedName>
        <fullName evidence="1">Uncharacterized protein</fullName>
    </submittedName>
</protein>
<keyword evidence="2" id="KW-1185">Reference proteome</keyword>
<dbReference type="KEGG" id="ccro:CMC5_026170"/>
<accession>A0A0K1EC72</accession>
<dbReference type="Proteomes" id="UP000067626">
    <property type="component" value="Chromosome"/>
</dbReference>
<reference evidence="1 2" key="1">
    <citation type="submission" date="2015-07" db="EMBL/GenBank/DDBJ databases">
        <title>Genome analysis of myxobacterium Chondromyces crocatus Cm c5 reveals a high potential for natural compound synthesis and the genetic basis for the loss of fruiting body formation.</title>
        <authorList>
            <person name="Zaburannyi N."/>
            <person name="Bunk B."/>
            <person name="Maier J."/>
            <person name="Overmann J."/>
            <person name="Mueller R."/>
        </authorList>
    </citation>
    <scope>NUCLEOTIDE SEQUENCE [LARGE SCALE GENOMIC DNA]</scope>
    <source>
        <strain evidence="1 2">Cm c5</strain>
    </source>
</reference>
<organism evidence="1 2">
    <name type="scientific">Chondromyces crocatus</name>
    <dbReference type="NCBI Taxonomy" id="52"/>
    <lineage>
        <taxon>Bacteria</taxon>
        <taxon>Pseudomonadati</taxon>
        <taxon>Myxococcota</taxon>
        <taxon>Polyangia</taxon>
        <taxon>Polyangiales</taxon>
        <taxon>Polyangiaceae</taxon>
        <taxon>Chondromyces</taxon>
    </lineage>
</organism>
<dbReference type="EMBL" id="CP012159">
    <property type="protein sequence ID" value="AKT38470.1"/>
    <property type="molecule type" value="Genomic_DNA"/>
</dbReference>
<dbReference type="RefSeq" id="WP_050430687.1">
    <property type="nucleotide sequence ID" value="NZ_CP012159.1"/>
</dbReference>
<gene>
    <name evidence="1" type="ORF">CMC5_026170</name>
</gene>
<dbReference type="STRING" id="52.CMC5_026170"/>
<proteinExistence type="predicted"/>
<evidence type="ECO:0000313" key="2">
    <source>
        <dbReference type="Proteomes" id="UP000067626"/>
    </source>
</evidence>
<dbReference type="AlphaFoldDB" id="A0A0K1EC72"/>
<sequence length="137" mass="14961">MSVTAGVVVFVFRRPASEAVWASHVARVQSALQHSRRGRVLLASRGEMPGPTERQHLAPVLKAIGPGTHKMAFVGDGTYTHGMMKGMIAMEFASFGWNVQLFTHDHLPVALDFLDLSPSQQGDVTDALRSLLEGPRR</sequence>
<evidence type="ECO:0000313" key="1">
    <source>
        <dbReference type="EMBL" id="AKT38470.1"/>
    </source>
</evidence>
<name>A0A0K1EC72_CHOCO</name>